<dbReference type="InterPro" id="IPR013249">
    <property type="entry name" value="RNA_pol_sigma70_r4_t2"/>
</dbReference>
<keyword evidence="4" id="KW-0731">Sigma factor</keyword>
<dbReference type="InterPro" id="IPR007627">
    <property type="entry name" value="RNA_pol_sigma70_r2"/>
</dbReference>
<dbReference type="InterPro" id="IPR036388">
    <property type="entry name" value="WH-like_DNA-bd_sf"/>
</dbReference>
<keyword evidence="3" id="KW-0805">Transcription regulation</keyword>
<dbReference type="Gene3D" id="1.10.10.10">
    <property type="entry name" value="Winged helix-like DNA-binding domain superfamily/Winged helix DNA-binding domain"/>
    <property type="match status" value="1"/>
</dbReference>
<feature type="domain" description="RNA polymerase sigma factor 70 region 4 type 2" evidence="8">
    <location>
        <begin position="119"/>
        <end position="164"/>
    </location>
</feature>
<dbReference type="Pfam" id="PF08281">
    <property type="entry name" value="Sigma70_r4_2"/>
    <property type="match status" value="1"/>
</dbReference>
<evidence type="ECO:0000313" key="9">
    <source>
        <dbReference type="EMBL" id="MBY3588721.1"/>
    </source>
</evidence>
<dbReference type="InterPro" id="IPR039425">
    <property type="entry name" value="RNA_pol_sigma-70-like"/>
</dbReference>
<sequence length="308" mass="34584">MTAPAAWSEIFAATFGPRLGTLRPKLHRYCARMTGSVIDAEDVLQDALAKAMEALPAAAPIANPEGWLFRIAHNAALDFLRRRSRLADLVTEEEVDMVVEPLSQTEAREIAATSLRTFMRLPVRERSSVILMDVLGYSLREICSITGVTLPALKALPHRGRIRLRDVAADPVERLLPVLSAAEKELLAFYIDRFNARDFDALRQRLADDVKADLVGEVVMHGRDQVSSYFGNYSREDRWRLGAGLIEGRPAVLVFEQGANSSHLAYFVLLDWADDMLHTIRDFRYARYAMEAADIRILDLAISKDDRS</sequence>
<dbReference type="Gene3D" id="1.10.1740.10">
    <property type="match status" value="1"/>
</dbReference>
<gene>
    <name evidence="9" type="ORF">HJA87_02265</name>
</gene>
<dbReference type="SUPFAM" id="SSF88946">
    <property type="entry name" value="Sigma2 domain of RNA polymerase sigma factors"/>
    <property type="match status" value="1"/>
</dbReference>
<dbReference type="SUPFAM" id="SSF54427">
    <property type="entry name" value="NTF2-like"/>
    <property type="match status" value="1"/>
</dbReference>
<dbReference type="Pfam" id="PF04542">
    <property type="entry name" value="Sigma70_r2"/>
    <property type="match status" value="1"/>
</dbReference>
<evidence type="ECO:0000256" key="6">
    <source>
        <dbReference type="ARBA" id="ARBA00023163"/>
    </source>
</evidence>
<dbReference type="InterPro" id="IPR013325">
    <property type="entry name" value="RNA_pol_sigma_r2"/>
</dbReference>
<reference evidence="9 10" key="1">
    <citation type="submission" date="2020-06" db="EMBL/GenBank/DDBJ databases">
        <title>Global-level population genomics: horizontal gene transfer, symbiosis and evolution in Rhizobia.</title>
        <authorList>
            <person name="Gai Y."/>
        </authorList>
    </citation>
    <scope>NUCLEOTIDE SEQUENCE [LARGE SCALE GENOMIC DNA]</scope>
    <source>
        <strain evidence="9 10">PLR6_1b</strain>
    </source>
</reference>
<evidence type="ECO:0000256" key="2">
    <source>
        <dbReference type="ARBA" id="ARBA00011344"/>
    </source>
</evidence>
<dbReference type="Gene3D" id="3.10.450.50">
    <property type="match status" value="1"/>
</dbReference>
<dbReference type="NCBIfam" id="TIGR02937">
    <property type="entry name" value="sigma70-ECF"/>
    <property type="match status" value="1"/>
</dbReference>
<evidence type="ECO:0000256" key="1">
    <source>
        <dbReference type="ARBA" id="ARBA00010641"/>
    </source>
</evidence>
<evidence type="ECO:0000259" key="7">
    <source>
        <dbReference type="Pfam" id="PF04542"/>
    </source>
</evidence>
<accession>A0ABS7LBC0</accession>
<name>A0ABS7LBC0_9HYPH</name>
<evidence type="ECO:0000256" key="4">
    <source>
        <dbReference type="ARBA" id="ARBA00023082"/>
    </source>
</evidence>
<dbReference type="SUPFAM" id="SSF88659">
    <property type="entry name" value="Sigma3 and sigma4 domains of RNA polymerase sigma factors"/>
    <property type="match status" value="1"/>
</dbReference>
<organism evidence="9 10">
    <name type="scientific">Rhizobium bangladeshense</name>
    <dbReference type="NCBI Taxonomy" id="1138189"/>
    <lineage>
        <taxon>Bacteria</taxon>
        <taxon>Pseudomonadati</taxon>
        <taxon>Pseudomonadota</taxon>
        <taxon>Alphaproteobacteria</taxon>
        <taxon>Hyphomicrobiales</taxon>
        <taxon>Rhizobiaceae</taxon>
        <taxon>Rhizobium/Agrobacterium group</taxon>
        <taxon>Rhizobium</taxon>
    </lineage>
</organism>
<keyword evidence="10" id="KW-1185">Reference proteome</keyword>
<dbReference type="EMBL" id="JABTXI010000001">
    <property type="protein sequence ID" value="MBY3588721.1"/>
    <property type="molecule type" value="Genomic_DNA"/>
</dbReference>
<dbReference type="RefSeq" id="WP_221093949.1">
    <property type="nucleotide sequence ID" value="NZ_JABDWX010000003.1"/>
</dbReference>
<dbReference type="InterPro" id="IPR013324">
    <property type="entry name" value="RNA_pol_sigma_r3/r4-like"/>
</dbReference>
<comment type="subunit">
    <text evidence="2">Interacts transiently with the RNA polymerase catalytic core formed by RpoA, RpoB, RpoC and RpoZ (2 alpha, 1 beta, 1 beta' and 1 omega subunit) to form the RNA polymerase holoenzyme that can initiate transcription.</text>
</comment>
<dbReference type="PANTHER" id="PTHR43133">
    <property type="entry name" value="RNA POLYMERASE ECF-TYPE SIGMA FACTO"/>
    <property type="match status" value="1"/>
</dbReference>
<dbReference type="PANTHER" id="PTHR43133:SF8">
    <property type="entry name" value="RNA POLYMERASE SIGMA FACTOR HI_1459-RELATED"/>
    <property type="match status" value="1"/>
</dbReference>
<dbReference type="InterPro" id="IPR014284">
    <property type="entry name" value="RNA_pol_sigma-70_dom"/>
</dbReference>
<feature type="domain" description="RNA polymerase sigma-70 region 2" evidence="7">
    <location>
        <begin position="22"/>
        <end position="85"/>
    </location>
</feature>
<keyword evidence="6" id="KW-0804">Transcription</keyword>
<evidence type="ECO:0000313" key="10">
    <source>
        <dbReference type="Proteomes" id="UP000720124"/>
    </source>
</evidence>
<proteinExistence type="inferred from homology"/>
<protein>
    <submittedName>
        <fullName evidence="9">Sigma-70 family RNA polymerase sigma factor</fullName>
    </submittedName>
</protein>
<evidence type="ECO:0000259" key="8">
    <source>
        <dbReference type="Pfam" id="PF08281"/>
    </source>
</evidence>
<dbReference type="InterPro" id="IPR032710">
    <property type="entry name" value="NTF2-like_dom_sf"/>
</dbReference>
<keyword evidence="5" id="KW-0238">DNA-binding</keyword>
<comment type="caution">
    <text evidence="9">The sequence shown here is derived from an EMBL/GenBank/DDBJ whole genome shotgun (WGS) entry which is preliminary data.</text>
</comment>
<evidence type="ECO:0000256" key="5">
    <source>
        <dbReference type="ARBA" id="ARBA00023125"/>
    </source>
</evidence>
<dbReference type="Proteomes" id="UP000720124">
    <property type="component" value="Unassembled WGS sequence"/>
</dbReference>
<comment type="similarity">
    <text evidence="1">Belongs to the sigma-70 factor family. ECF subfamily.</text>
</comment>
<evidence type="ECO:0000256" key="3">
    <source>
        <dbReference type="ARBA" id="ARBA00023015"/>
    </source>
</evidence>